<comment type="subcellular location">
    <subcellularLocation>
        <location evidence="1">Nucleus</location>
    </subcellularLocation>
</comment>
<dbReference type="PROSITE" id="PS50048">
    <property type="entry name" value="ZN2_CY6_FUNGAL_2"/>
    <property type="match status" value="1"/>
</dbReference>
<comment type="caution">
    <text evidence="5">The sequence shown here is derived from an EMBL/GenBank/DDBJ whole genome shotgun (WGS) entry which is preliminary data.</text>
</comment>
<name>A0A8H2WBB4_9AGAM</name>
<feature type="region of interest" description="Disordered" evidence="3">
    <location>
        <begin position="83"/>
        <end position="102"/>
    </location>
</feature>
<dbReference type="Pfam" id="PF00172">
    <property type="entry name" value="Zn_clus"/>
    <property type="match status" value="1"/>
</dbReference>
<dbReference type="GO" id="GO:0000981">
    <property type="term" value="F:DNA-binding transcription factor activity, RNA polymerase II-specific"/>
    <property type="evidence" value="ECO:0007669"/>
    <property type="project" value="InterPro"/>
</dbReference>
<dbReference type="PANTHER" id="PTHR37534:SF7">
    <property type="entry name" value="TRANSCRIPTIONAL ACTIVATOR PROTEIN UGA3"/>
    <property type="match status" value="1"/>
</dbReference>
<accession>A0A8H2WBB4</accession>
<evidence type="ECO:0000259" key="4">
    <source>
        <dbReference type="PROSITE" id="PS50048"/>
    </source>
</evidence>
<gene>
    <name evidence="5" type="ORF">RDB_LOCUS7455</name>
</gene>
<sequence length="523" mass="57994">MSRITTKPGPPPTSCLTCRRRRKKCDMSTPFCKTCLRGGYECLGYDGCKPRAKNYGQNAVEPTHPQLKPSLTNEVRSETLNAAETGLPKDKRDRIGGNTTRIFRPPIPGNGMLYRINGTAASARNKHVTLNASMEFNRLWPQDQSQPAVYFRYVSPDKQTSNTGSSTYLPDNGLIPVIEAFCQSVPRSVDATQTMRGDYFGHILHTFAEHIGWIDKLEPKFTTTSCNSPSLDDIGERLMVHLTLASLKYNLIDLASGYQLLRNSLPKFLQLAAADNTLLIERPDGSAVVSFPHALGASRYELRRFAVIEAVSAFLLGVPPLLEYGYNGECDSEHNGFEWIYGVPVVILQVISQVNSYRAGGRIPLEDWKALEARVMVWKSQYLVTEGASAAKSVDENRAAVLEGWRHVALIYIYMGMCGASSHDSRIQASVDQIIELGKAVGSSRIGIHTLPHCVVVGVAARLEKHRIAVYEQLRSIKGTRIWLFPGLQFSEVLYHLWHGVGLGGAPVTWDYYVQSMCAVISI</sequence>
<dbReference type="Pfam" id="PF11951">
    <property type="entry name" value="Fungal_trans_2"/>
    <property type="match status" value="1"/>
</dbReference>
<dbReference type="SMART" id="SM00066">
    <property type="entry name" value="GAL4"/>
    <property type="match status" value="1"/>
</dbReference>
<dbReference type="InterPro" id="IPR021858">
    <property type="entry name" value="Fun_TF"/>
</dbReference>
<dbReference type="EMBL" id="CAJMWR010000135">
    <property type="protein sequence ID" value="CAE6348644.1"/>
    <property type="molecule type" value="Genomic_DNA"/>
</dbReference>
<dbReference type="Proteomes" id="UP000663840">
    <property type="component" value="Unassembled WGS sequence"/>
</dbReference>
<evidence type="ECO:0000313" key="5">
    <source>
        <dbReference type="EMBL" id="CAE6348644.1"/>
    </source>
</evidence>
<dbReference type="AlphaFoldDB" id="A0A8H2WBB4"/>
<dbReference type="PANTHER" id="PTHR37534">
    <property type="entry name" value="TRANSCRIPTIONAL ACTIVATOR PROTEIN UGA3"/>
    <property type="match status" value="1"/>
</dbReference>
<evidence type="ECO:0000256" key="2">
    <source>
        <dbReference type="ARBA" id="ARBA00023242"/>
    </source>
</evidence>
<proteinExistence type="predicted"/>
<evidence type="ECO:0000313" key="6">
    <source>
        <dbReference type="Proteomes" id="UP000663840"/>
    </source>
</evidence>
<dbReference type="GO" id="GO:0045944">
    <property type="term" value="P:positive regulation of transcription by RNA polymerase II"/>
    <property type="evidence" value="ECO:0007669"/>
    <property type="project" value="TreeGrafter"/>
</dbReference>
<organism evidence="5 6">
    <name type="scientific">Rhizoctonia solani</name>
    <dbReference type="NCBI Taxonomy" id="456999"/>
    <lineage>
        <taxon>Eukaryota</taxon>
        <taxon>Fungi</taxon>
        <taxon>Dikarya</taxon>
        <taxon>Basidiomycota</taxon>
        <taxon>Agaricomycotina</taxon>
        <taxon>Agaricomycetes</taxon>
        <taxon>Cantharellales</taxon>
        <taxon>Ceratobasidiaceae</taxon>
        <taxon>Rhizoctonia</taxon>
    </lineage>
</organism>
<protein>
    <recommendedName>
        <fullName evidence="4">Zn(2)-C6 fungal-type domain-containing protein</fullName>
    </recommendedName>
</protein>
<dbReference type="InterPro" id="IPR036864">
    <property type="entry name" value="Zn2-C6_fun-type_DNA-bd_sf"/>
</dbReference>
<dbReference type="InterPro" id="IPR001138">
    <property type="entry name" value="Zn2Cys6_DnaBD"/>
</dbReference>
<reference evidence="5" key="1">
    <citation type="submission" date="2021-01" db="EMBL/GenBank/DDBJ databases">
        <authorList>
            <person name="Kaushik A."/>
        </authorList>
    </citation>
    <scope>NUCLEOTIDE SEQUENCE</scope>
    <source>
        <strain evidence="5">AG1-1A</strain>
    </source>
</reference>
<dbReference type="GO" id="GO:0005634">
    <property type="term" value="C:nucleus"/>
    <property type="evidence" value="ECO:0007669"/>
    <property type="project" value="UniProtKB-SubCell"/>
</dbReference>
<dbReference type="CDD" id="cd00067">
    <property type="entry name" value="GAL4"/>
    <property type="match status" value="1"/>
</dbReference>
<dbReference type="PROSITE" id="PS00463">
    <property type="entry name" value="ZN2_CY6_FUNGAL_1"/>
    <property type="match status" value="1"/>
</dbReference>
<keyword evidence="2" id="KW-0539">Nucleus</keyword>
<dbReference type="Gene3D" id="4.10.240.10">
    <property type="entry name" value="Zn(2)-C6 fungal-type DNA-binding domain"/>
    <property type="match status" value="1"/>
</dbReference>
<dbReference type="GO" id="GO:0008270">
    <property type="term" value="F:zinc ion binding"/>
    <property type="evidence" value="ECO:0007669"/>
    <property type="project" value="InterPro"/>
</dbReference>
<dbReference type="SUPFAM" id="SSF57701">
    <property type="entry name" value="Zn2/Cys6 DNA-binding domain"/>
    <property type="match status" value="1"/>
</dbReference>
<evidence type="ECO:0000256" key="3">
    <source>
        <dbReference type="SAM" id="MobiDB-lite"/>
    </source>
</evidence>
<evidence type="ECO:0000256" key="1">
    <source>
        <dbReference type="ARBA" id="ARBA00004123"/>
    </source>
</evidence>
<feature type="domain" description="Zn(2)-C6 fungal-type" evidence="4">
    <location>
        <begin position="14"/>
        <end position="42"/>
    </location>
</feature>
<dbReference type="GO" id="GO:0000976">
    <property type="term" value="F:transcription cis-regulatory region binding"/>
    <property type="evidence" value="ECO:0007669"/>
    <property type="project" value="TreeGrafter"/>
</dbReference>